<keyword evidence="1" id="KW-0812">Transmembrane</keyword>
<evidence type="ECO:0000313" key="2">
    <source>
        <dbReference type="EMBL" id="ESL06019.1"/>
    </source>
</evidence>
<keyword evidence="3" id="KW-1185">Reference proteome</keyword>
<dbReference type="AlphaFoldDB" id="A0A061ITW2"/>
<feature type="transmembrane region" description="Helical" evidence="1">
    <location>
        <begin position="13"/>
        <end position="40"/>
    </location>
</feature>
<keyword evidence="1" id="KW-1133">Transmembrane helix</keyword>
<protein>
    <submittedName>
        <fullName evidence="2">Uncharacterized protein</fullName>
    </submittedName>
</protein>
<dbReference type="Gene3D" id="1.25.10.10">
    <property type="entry name" value="Leucine-rich Repeat Variant"/>
    <property type="match status" value="1"/>
</dbReference>
<dbReference type="InterPro" id="IPR016024">
    <property type="entry name" value="ARM-type_fold"/>
</dbReference>
<dbReference type="Proteomes" id="UP000031737">
    <property type="component" value="Unassembled WGS sequence"/>
</dbReference>
<keyword evidence="1" id="KW-0472">Membrane</keyword>
<dbReference type="SUPFAM" id="SSF48371">
    <property type="entry name" value="ARM repeat"/>
    <property type="match status" value="1"/>
</dbReference>
<organism evidence="2 3">
    <name type="scientific">Trypanosoma rangeli SC58</name>
    <dbReference type="NCBI Taxonomy" id="429131"/>
    <lineage>
        <taxon>Eukaryota</taxon>
        <taxon>Discoba</taxon>
        <taxon>Euglenozoa</taxon>
        <taxon>Kinetoplastea</taxon>
        <taxon>Metakinetoplastina</taxon>
        <taxon>Trypanosomatida</taxon>
        <taxon>Trypanosomatidae</taxon>
        <taxon>Trypanosoma</taxon>
        <taxon>Herpetosoma</taxon>
    </lineage>
</organism>
<sequence>MSVLYSTDLLLHFLIYALFCMLVFVAHGAIFSVGVGWVLVPAAQWEVVHMSTVRFASVSPRKHVLDNRVQRSMDGWSVIEKISDFTHAVCRVTDGRGSAILIALPSGDSTIRCGAFQEWQQHPQMWRNNTGVLLTTSFVFPSREEAQGATVTFLEQPVAGTGARAGRCVEPLQVPVSVDKVFVCSTSNAPLRMRSKWGAAGASMSVSGNSRSVDYDTTRRSSMSALNHSFMREEHAEEEELGYTLTFCDMSRMWDAGTSTNSPAKGPYLPGHPLVSSDVSISVSCAAPIFPVLQTRLSAPASERHETSNNVSVPCFPRTGSFGVRSAAQLRDSCLIKPLPLPLLLSRIAPVRVGDCHLMITHVNGKERHYVVQTVKQVGTDSCEYDFFDPASEFSSGGPIFDMHGDFVAIQHQSGDHSYGIFTTSIVRHLFQSSILGICRLPIVDVGVDEAKFDMNAVVPDEVFNQPFHLNQRYCVFNVGAGDQLIEFDDFERMRMRSNIRGSTLPPSLVAPASDEVWQEFYHGFDSLILILHAFSHAPKLTKLALEEITSHKHRKDLPNVSSLGGIGLVLEIIDGYPENEEVVLTALTVLARASLYTSNREAIGRCDGVLTVLEIMNEYSHHGAIQLWGFCCLYNVMASDSPVRTDSIELFAHSQGIPLAIEALCVHRAERYLLRYTAFALSCVAHEDARHVSAMIRSGIANVIVDRMNDNDDDPSVFLGLATLLRELMYGFGRGILLFTGDAPSDTCALEVATWADGAPMPSWDASNSCSCSGEVGGVLLAALVDGKVLTTLGKVMACESLNRYSTAAMTLLGVCSDVVLMLLSCGATELREELASTTLKQTCVNIVQNFSTEKVLLKRVQQIINVFSSFA</sequence>
<proteinExistence type="predicted"/>
<dbReference type="InterPro" id="IPR011989">
    <property type="entry name" value="ARM-like"/>
</dbReference>
<dbReference type="EMBL" id="AUPL01006313">
    <property type="protein sequence ID" value="ESL06019.1"/>
    <property type="molecule type" value="Genomic_DNA"/>
</dbReference>
<name>A0A061ITW2_TRYRA</name>
<accession>A0A061ITW2</accession>
<dbReference type="VEuPathDB" id="TriTrypDB:TRSC58_06313"/>
<evidence type="ECO:0000313" key="3">
    <source>
        <dbReference type="Proteomes" id="UP000031737"/>
    </source>
</evidence>
<comment type="caution">
    <text evidence="2">The sequence shown here is derived from an EMBL/GenBank/DDBJ whole genome shotgun (WGS) entry which is preliminary data.</text>
</comment>
<gene>
    <name evidence="2" type="ORF">TRSC58_06313</name>
</gene>
<evidence type="ECO:0000256" key="1">
    <source>
        <dbReference type="SAM" id="Phobius"/>
    </source>
</evidence>
<reference evidence="2 3" key="1">
    <citation type="submission" date="2013-07" db="EMBL/GenBank/DDBJ databases">
        <authorList>
            <person name="Stoco P.H."/>
            <person name="Wagner G."/>
            <person name="Gerber A."/>
            <person name="Zaha A."/>
            <person name="Thompson C."/>
            <person name="Bartholomeu D.C."/>
            <person name="Luckemeyer D.D."/>
            <person name="Bahia D."/>
            <person name="Loreto E."/>
            <person name="Prestes E.B."/>
            <person name="Lima F.M."/>
            <person name="Rodrigues-Luiz G."/>
            <person name="Vallejo G.A."/>
            <person name="Filho J.F."/>
            <person name="Monteiro K.M."/>
            <person name="Tyler K.M."/>
            <person name="de Almeida L.G."/>
            <person name="Ortiz M.F."/>
            <person name="Siervo M.A."/>
            <person name="de Moraes M.H."/>
            <person name="Cunha O.L."/>
            <person name="Mendonca-Neto R."/>
            <person name="Silva R."/>
            <person name="Teixeira S.M."/>
            <person name="Murta S.M."/>
            <person name="Sincero T.C."/>
            <person name="Mendes T.A."/>
            <person name="Urmenyi T.P."/>
            <person name="Silva V.G."/>
            <person name="da Rocha W.D."/>
            <person name="Andersson B."/>
            <person name="Romanha A.J."/>
            <person name="Steindel M."/>
            <person name="de Vasconcelos A.T."/>
            <person name="Grisard E.C."/>
        </authorList>
    </citation>
    <scope>NUCLEOTIDE SEQUENCE [LARGE SCALE GENOMIC DNA]</scope>
    <source>
        <strain evidence="2 3">SC58</strain>
    </source>
</reference>
<dbReference type="OrthoDB" id="273435at2759"/>